<dbReference type="EMBL" id="MT631224">
    <property type="protein sequence ID" value="QNO46828.1"/>
    <property type="molecule type" value="Genomic_DNA"/>
</dbReference>
<sequence length="176" mass="20656">MFPSAHFVYVKRSPGDNINSLIEGWRKPDQFAAWSYDLPETVAIDESRYTRWCFFLSDGWRKYLQSSIEEVCAFQYMAMNEAILEARKTVPTSQWTEICYEDLLQNPVEGFRQAFESAGLAFTKKLEDHCSKVLSNPYNAFSEIRLDKWRDGRNRERIESVLPKINDIAQRMGYEL</sequence>
<name>A0A7G9YFP4_9EURY</name>
<dbReference type="InterPro" id="IPR027417">
    <property type="entry name" value="P-loop_NTPase"/>
</dbReference>
<evidence type="ECO:0008006" key="2">
    <source>
        <dbReference type="Google" id="ProtNLM"/>
    </source>
</evidence>
<gene>
    <name evidence="1" type="ORF">CHONIPKK_00001</name>
</gene>
<evidence type="ECO:0000313" key="1">
    <source>
        <dbReference type="EMBL" id="QNO46828.1"/>
    </source>
</evidence>
<dbReference type="AlphaFoldDB" id="A0A7G9YFP4"/>
<dbReference type="Gene3D" id="3.40.50.300">
    <property type="entry name" value="P-loop containing nucleotide triphosphate hydrolases"/>
    <property type="match status" value="1"/>
</dbReference>
<reference evidence="1" key="1">
    <citation type="submission" date="2020-06" db="EMBL/GenBank/DDBJ databases">
        <title>Unique genomic features of the anaerobic methanotrophic archaea.</title>
        <authorList>
            <person name="Chadwick G.L."/>
            <person name="Skennerton C.T."/>
            <person name="Laso-Perez R."/>
            <person name="Leu A.O."/>
            <person name="Speth D.R."/>
            <person name="Yu H."/>
            <person name="Morgan-Lang C."/>
            <person name="Hatzenpichler R."/>
            <person name="Goudeau D."/>
            <person name="Malmstrom R."/>
            <person name="Brazelton W.J."/>
            <person name="Woyke T."/>
            <person name="Hallam S.J."/>
            <person name="Tyson G.W."/>
            <person name="Wegener G."/>
            <person name="Boetius A."/>
            <person name="Orphan V."/>
        </authorList>
    </citation>
    <scope>NUCLEOTIDE SEQUENCE</scope>
</reference>
<dbReference type="SUPFAM" id="SSF52540">
    <property type="entry name" value="P-loop containing nucleoside triphosphate hydrolases"/>
    <property type="match status" value="1"/>
</dbReference>
<organism evidence="1">
    <name type="scientific">Candidatus Methanogaster sp. ANME-2c ERB4</name>
    <dbReference type="NCBI Taxonomy" id="2759911"/>
    <lineage>
        <taxon>Archaea</taxon>
        <taxon>Methanobacteriati</taxon>
        <taxon>Methanobacteriota</taxon>
        <taxon>Stenosarchaea group</taxon>
        <taxon>Methanomicrobia</taxon>
        <taxon>Methanosarcinales</taxon>
        <taxon>ANME-2 cluster</taxon>
        <taxon>Candidatus Methanogasteraceae</taxon>
        <taxon>Candidatus Methanogaster</taxon>
    </lineage>
</organism>
<protein>
    <recommendedName>
        <fullName evidence="2">Sulfotransferase domain-containing protein</fullName>
    </recommendedName>
</protein>
<proteinExistence type="predicted"/>
<accession>A0A7G9YFP4</accession>